<feature type="domain" description="SLH" evidence="2">
    <location>
        <begin position="26"/>
        <end position="86"/>
    </location>
</feature>
<name>A0A927R5M6_9BACL</name>
<feature type="domain" description="SLH" evidence="2">
    <location>
        <begin position="87"/>
        <end position="150"/>
    </location>
</feature>
<dbReference type="EMBL" id="JADBEL010000023">
    <property type="protein sequence ID" value="MBE1556218.1"/>
    <property type="molecule type" value="Genomic_DNA"/>
</dbReference>
<evidence type="ECO:0000256" key="1">
    <source>
        <dbReference type="SAM" id="SignalP"/>
    </source>
</evidence>
<evidence type="ECO:0000313" key="3">
    <source>
        <dbReference type="EMBL" id="MBE1556218.1"/>
    </source>
</evidence>
<dbReference type="RefSeq" id="WP_192599882.1">
    <property type="nucleotide sequence ID" value="NZ_JADBEL010000023.1"/>
</dbReference>
<accession>A0A927R5M6</accession>
<dbReference type="Pfam" id="PF00395">
    <property type="entry name" value="SLH"/>
    <property type="match status" value="3"/>
</dbReference>
<keyword evidence="4" id="KW-1185">Reference proteome</keyword>
<dbReference type="PROSITE" id="PS51257">
    <property type="entry name" value="PROKAR_LIPOPROTEIN"/>
    <property type="match status" value="1"/>
</dbReference>
<feature type="signal peptide" evidence="1">
    <location>
        <begin position="1"/>
        <end position="24"/>
    </location>
</feature>
<dbReference type="Proteomes" id="UP000658225">
    <property type="component" value="Unassembled WGS sequence"/>
</dbReference>
<feature type="chain" id="PRO_5036905909" description="SLH domain-containing protein" evidence="1">
    <location>
        <begin position="25"/>
        <end position="478"/>
    </location>
</feature>
<evidence type="ECO:0000313" key="4">
    <source>
        <dbReference type="Proteomes" id="UP000658225"/>
    </source>
</evidence>
<comment type="caution">
    <text evidence="3">The sequence shown here is derived from an EMBL/GenBank/DDBJ whole genome shotgun (WGS) entry which is preliminary data.</text>
</comment>
<dbReference type="InterPro" id="IPR051465">
    <property type="entry name" value="Cell_Envelope_Struct_Comp"/>
</dbReference>
<dbReference type="PANTHER" id="PTHR43308">
    <property type="entry name" value="OUTER MEMBRANE PROTEIN ALPHA-RELATED"/>
    <property type="match status" value="1"/>
</dbReference>
<dbReference type="InterPro" id="IPR001119">
    <property type="entry name" value="SLH_dom"/>
</dbReference>
<proteinExistence type="predicted"/>
<dbReference type="PROSITE" id="PS51272">
    <property type="entry name" value="SLH"/>
    <property type="match status" value="2"/>
</dbReference>
<gene>
    <name evidence="3" type="ORF">H4683_003341</name>
</gene>
<reference evidence="3" key="1">
    <citation type="submission" date="2020-10" db="EMBL/GenBank/DDBJ databases">
        <title>Genomic Encyclopedia of Type Strains, Phase IV (KMG-IV): sequencing the most valuable type-strain genomes for metagenomic binning, comparative biology and taxonomic classification.</title>
        <authorList>
            <person name="Goeker M."/>
        </authorList>
    </citation>
    <scope>NUCLEOTIDE SEQUENCE</scope>
    <source>
        <strain evidence="3">DSM 13886</strain>
    </source>
</reference>
<dbReference type="AlphaFoldDB" id="A0A927R5M6"/>
<sequence length="478" mass="53193">MKKKNITLFGALLLACSFPLSGNAASKQLFEDVPPTKHFAEAVNNLAERNIIGGYPDGTFKPGNSITRGQAAAIIAKMIKLDTKNVKDPGFKDVPMANGYYMAIAAMAQEGIIGGYPDGRFGPNDPIKRGQMASILVKAFDLPRQYGENPFKDIGSKWDSSHYENVLIIHQLGITTGTTSNTFSPNLSITRGQAAKIIKATEEAKPTNVVTLRADDFGWSRFFVMETEVNPGLFDVILVEGKKGYQDDKIQLIPKKEGTGTFILSDKHFFETENHKKYYVHVKKENGELKLTLEETSDFLPTVIKLDIPDKEVVQNISFATMDGKKLSDNAAFKTCDYTNVCIDIDKTGQYIATVRFASGKESRYGIETTSKETHFYYEVKSLREELSATYKQGTTEDIGKHKIVTKGYEQIAEITRDASTNLFTARLTGKKEGTIVIEYKKPIGSEFYHQIGLLIEVKRIGSIWNVSIDLDGYITDM</sequence>
<keyword evidence="1" id="KW-0732">Signal</keyword>
<evidence type="ECO:0000259" key="2">
    <source>
        <dbReference type="PROSITE" id="PS51272"/>
    </source>
</evidence>
<organism evidence="3 4">
    <name type="scientific">Sporosarcina limicola</name>
    <dbReference type="NCBI Taxonomy" id="34101"/>
    <lineage>
        <taxon>Bacteria</taxon>
        <taxon>Bacillati</taxon>
        <taxon>Bacillota</taxon>
        <taxon>Bacilli</taxon>
        <taxon>Bacillales</taxon>
        <taxon>Caryophanaceae</taxon>
        <taxon>Sporosarcina</taxon>
    </lineage>
</organism>
<protein>
    <recommendedName>
        <fullName evidence="2">SLH domain-containing protein</fullName>
    </recommendedName>
</protein>